<dbReference type="EMBL" id="GGFL01014175">
    <property type="protein sequence ID" value="MBW78353.1"/>
    <property type="molecule type" value="Transcribed_RNA"/>
</dbReference>
<protein>
    <submittedName>
        <fullName evidence="1">Putative secreted protein</fullName>
    </submittedName>
</protein>
<organism evidence="1">
    <name type="scientific">Anopheles darlingi</name>
    <name type="common">Mosquito</name>
    <dbReference type="NCBI Taxonomy" id="43151"/>
    <lineage>
        <taxon>Eukaryota</taxon>
        <taxon>Metazoa</taxon>
        <taxon>Ecdysozoa</taxon>
        <taxon>Arthropoda</taxon>
        <taxon>Hexapoda</taxon>
        <taxon>Insecta</taxon>
        <taxon>Pterygota</taxon>
        <taxon>Neoptera</taxon>
        <taxon>Endopterygota</taxon>
        <taxon>Diptera</taxon>
        <taxon>Nematocera</taxon>
        <taxon>Culicoidea</taxon>
        <taxon>Culicidae</taxon>
        <taxon>Anophelinae</taxon>
        <taxon>Anopheles</taxon>
    </lineage>
</organism>
<dbReference type="AlphaFoldDB" id="A0A2M4DLB6"/>
<sequence>MLFLCDGRRLAVCMAAVCAPAPPHAVSVGHRLYGSDALKVGEEAVSKRITHTHTHHHIFSSTFSRCNSTSPLSWCIIALLCGATTTTTTRRSFDYFAIHHTVLVPHTHATYSSTTTHQSRDGNMWVLRVTL</sequence>
<proteinExistence type="predicted"/>
<accession>A0A2M4DLB6</accession>
<evidence type="ECO:0000313" key="1">
    <source>
        <dbReference type="EMBL" id="MBW78353.1"/>
    </source>
</evidence>
<name>A0A2M4DLB6_ANODA</name>
<reference evidence="1" key="1">
    <citation type="submission" date="2018-01" db="EMBL/GenBank/DDBJ databases">
        <title>An insight into the sialome of Amazonian anophelines.</title>
        <authorList>
            <person name="Ribeiro J.M."/>
            <person name="Scarpassa V."/>
            <person name="Calvo E."/>
        </authorList>
    </citation>
    <scope>NUCLEOTIDE SEQUENCE</scope>
</reference>